<dbReference type="EMBL" id="BLLF01002298">
    <property type="protein sequence ID" value="GFH23545.1"/>
    <property type="molecule type" value="Genomic_DNA"/>
</dbReference>
<feature type="signal peptide" evidence="5">
    <location>
        <begin position="1"/>
        <end position="19"/>
    </location>
</feature>
<gene>
    <name evidence="6" type="ORF">HaLaN_21171</name>
</gene>
<dbReference type="GO" id="GO:0004760">
    <property type="term" value="F:L-serine-pyruvate transaminase activity"/>
    <property type="evidence" value="ECO:0007669"/>
    <property type="project" value="TreeGrafter"/>
</dbReference>
<dbReference type="AlphaFoldDB" id="A0A699ZNM8"/>
<sequence length="165" mass="17026">VAAALVALVIFGLASQSRAASDSTCKADANAPAAATPAHKLLLIPGPIEFSEEVLAAAGGLATSHVDPSFVAEFGETLELLRKVFLAERGQPFVVSGSGTLGWDMVEPGQNVLVVNTGYFGDRFGETFEAYGVNVTHLRAPAIGDRPSLEDISVALDAAPAGGYR</sequence>
<dbReference type="GO" id="GO:0005777">
    <property type="term" value="C:peroxisome"/>
    <property type="evidence" value="ECO:0007669"/>
    <property type="project" value="TreeGrafter"/>
</dbReference>
<evidence type="ECO:0000256" key="5">
    <source>
        <dbReference type="SAM" id="SignalP"/>
    </source>
</evidence>
<dbReference type="Proteomes" id="UP000485058">
    <property type="component" value="Unassembled WGS sequence"/>
</dbReference>
<dbReference type="InterPro" id="IPR015424">
    <property type="entry name" value="PyrdxlP-dep_Trfase"/>
</dbReference>
<keyword evidence="2" id="KW-0032">Aminotransferase</keyword>
<evidence type="ECO:0000313" key="7">
    <source>
        <dbReference type="Proteomes" id="UP000485058"/>
    </source>
</evidence>
<dbReference type="PANTHER" id="PTHR21152:SF24">
    <property type="entry name" value="ALANINE--GLYOXYLATE AMINOTRANSFERASE 1"/>
    <property type="match status" value="1"/>
</dbReference>
<evidence type="ECO:0000313" key="6">
    <source>
        <dbReference type="EMBL" id="GFH23545.1"/>
    </source>
</evidence>
<keyword evidence="4" id="KW-0663">Pyridoxal phosphate</keyword>
<evidence type="ECO:0000256" key="1">
    <source>
        <dbReference type="ARBA" id="ARBA00001933"/>
    </source>
</evidence>
<accession>A0A699ZNM8</accession>
<keyword evidence="5" id="KW-0732">Signal</keyword>
<feature type="chain" id="PRO_5025634646" description="Aminotransferase class V domain-containing protein" evidence="5">
    <location>
        <begin position="20"/>
        <end position="165"/>
    </location>
</feature>
<reference evidence="6 7" key="1">
    <citation type="submission" date="2020-02" db="EMBL/GenBank/DDBJ databases">
        <title>Draft genome sequence of Haematococcus lacustris strain NIES-144.</title>
        <authorList>
            <person name="Morimoto D."/>
            <person name="Nakagawa S."/>
            <person name="Yoshida T."/>
            <person name="Sawayama S."/>
        </authorList>
    </citation>
    <scope>NUCLEOTIDE SEQUENCE [LARGE SCALE GENOMIC DNA]</scope>
    <source>
        <strain evidence="6 7">NIES-144</strain>
    </source>
</reference>
<evidence type="ECO:0008006" key="8">
    <source>
        <dbReference type="Google" id="ProtNLM"/>
    </source>
</evidence>
<dbReference type="SUPFAM" id="SSF53383">
    <property type="entry name" value="PLP-dependent transferases"/>
    <property type="match status" value="1"/>
</dbReference>
<dbReference type="InterPro" id="IPR015421">
    <property type="entry name" value="PyrdxlP-dep_Trfase_major"/>
</dbReference>
<protein>
    <recommendedName>
        <fullName evidence="8">Aminotransferase class V domain-containing protein</fullName>
    </recommendedName>
</protein>
<keyword evidence="7" id="KW-1185">Reference proteome</keyword>
<evidence type="ECO:0000256" key="2">
    <source>
        <dbReference type="ARBA" id="ARBA00022576"/>
    </source>
</evidence>
<comment type="cofactor">
    <cofactor evidence="1">
        <name>pyridoxal 5'-phosphate</name>
        <dbReference type="ChEBI" id="CHEBI:597326"/>
    </cofactor>
</comment>
<feature type="non-terminal residue" evidence="6">
    <location>
        <position position="1"/>
    </location>
</feature>
<feature type="non-terminal residue" evidence="6">
    <location>
        <position position="165"/>
    </location>
</feature>
<name>A0A699ZNM8_HAELA</name>
<keyword evidence="3" id="KW-0808">Transferase</keyword>
<dbReference type="Gene3D" id="3.40.640.10">
    <property type="entry name" value="Type I PLP-dependent aspartate aminotransferase-like (Major domain)"/>
    <property type="match status" value="1"/>
</dbReference>
<comment type="caution">
    <text evidence="6">The sequence shown here is derived from an EMBL/GenBank/DDBJ whole genome shotgun (WGS) entry which is preliminary data.</text>
</comment>
<proteinExistence type="predicted"/>
<dbReference type="GO" id="GO:0019265">
    <property type="term" value="P:glycine biosynthetic process, by transamination of glyoxylate"/>
    <property type="evidence" value="ECO:0007669"/>
    <property type="project" value="TreeGrafter"/>
</dbReference>
<dbReference type="PANTHER" id="PTHR21152">
    <property type="entry name" value="AMINOTRANSFERASE CLASS V"/>
    <property type="match status" value="1"/>
</dbReference>
<evidence type="ECO:0000256" key="4">
    <source>
        <dbReference type="ARBA" id="ARBA00022898"/>
    </source>
</evidence>
<evidence type="ECO:0000256" key="3">
    <source>
        <dbReference type="ARBA" id="ARBA00022679"/>
    </source>
</evidence>
<dbReference type="GO" id="GO:0008453">
    <property type="term" value="F:alanine-glyoxylate transaminase activity"/>
    <property type="evidence" value="ECO:0007669"/>
    <property type="project" value="TreeGrafter"/>
</dbReference>
<organism evidence="6 7">
    <name type="scientific">Haematococcus lacustris</name>
    <name type="common">Green alga</name>
    <name type="synonym">Haematococcus pluvialis</name>
    <dbReference type="NCBI Taxonomy" id="44745"/>
    <lineage>
        <taxon>Eukaryota</taxon>
        <taxon>Viridiplantae</taxon>
        <taxon>Chlorophyta</taxon>
        <taxon>core chlorophytes</taxon>
        <taxon>Chlorophyceae</taxon>
        <taxon>CS clade</taxon>
        <taxon>Chlamydomonadales</taxon>
        <taxon>Haematococcaceae</taxon>
        <taxon>Haematococcus</taxon>
    </lineage>
</organism>